<dbReference type="OrthoDB" id="667194at2"/>
<dbReference type="NCBIfam" id="TIGR04183">
    <property type="entry name" value="Por_Secre_tail"/>
    <property type="match status" value="1"/>
</dbReference>
<evidence type="ECO:0000256" key="1">
    <source>
        <dbReference type="ARBA" id="ARBA00022729"/>
    </source>
</evidence>
<keyword evidence="5" id="KW-1185">Reference proteome</keyword>
<proteinExistence type="predicted"/>
<feature type="signal peptide" evidence="2">
    <location>
        <begin position="1"/>
        <end position="17"/>
    </location>
</feature>
<accession>A0A1N7M6J1</accession>
<keyword evidence="1 2" id="KW-0732">Signal</keyword>
<organism evidence="4 5">
    <name type="scientific">Kaistella chaponensis</name>
    <dbReference type="NCBI Taxonomy" id="713588"/>
    <lineage>
        <taxon>Bacteria</taxon>
        <taxon>Pseudomonadati</taxon>
        <taxon>Bacteroidota</taxon>
        <taxon>Flavobacteriia</taxon>
        <taxon>Flavobacteriales</taxon>
        <taxon>Weeksellaceae</taxon>
        <taxon>Chryseobacterium group</taxon>
        <taxon>Kaistella</taxon>
    </lineage>
</organism>
<reference evidence="5" key="1">
    <citation type="submission" date="2017-01" db="EMBL/GenBank/DDBJ databases">
        <authorList>
            <person name="Varghese N."/>
            <person name="Submissions S."/>
        </authorList>
    </citation>
    <scope>NUCLEOTIDE SEQUENCE [LARGE SCALE GENOMIC DNA]</scope>
    <source>
        <strain evidence="5">DSM 23145</strain>
    </source>
</reference>
<dbReference type="Pfam" id="PF18962">
    <property type="entry name" value="Por_Secre_tail"/>
    <property type="match status" value="1"/>
</dbReference>
<evidence type="ECO:0000259" key="3">
    <source>
        <dbReference type="Pfam" id="PF18962"/>
    </source>
</evidence>
<dbReference type="AlphaFoldDB" id="A0A1N7M6J1"/>
<dbReference type="EMBL" id="FTOI01000007">
    <property type="protein sequence ID" value="SIS81708.1"/>
    <property type="molecule type" value="Genomic_DNA"/>
</dbReference>
<dbReference type="STRING" id="713588.SAMN05421789_107143"/>
<dbReference type="InterPro" id="IPR026444">
    <property type="entry name" value="Secre_tail"/>
</dbReference>
<feature type="chain" id="PRO_5012771872" evidence="2">
    <location>
        <begin position="18"/>
        <end position="252"/>
    </location>
</feature>
<evidence type="ECO:0000313" key="5">
    <source>
        <dbReference type="Proteomes" id="UP000185839"/>
    </source>
</evidence>
<protein>
    <submittedName>
        <fullName evidence="4">Por secretion system C-terminal sorting domain-containing protein</fullName>
    </submittedName>
</protein>
<feature type="domain" description="Secretion system C-terminal sorting" evidence="3">
    <location>
        <begin position="184"/>
        <end position="249"/>
    </location>
</feature>
<gene>
    <name evidence="4" type="ORF">SAMN05421789_107143</name>
</gene>
<sequence length="252" mass="27581">MKTLLLPFLFIFTLSFGQVPNGNFNSGTTGWSITPATFSITAPSGYLQINQSGTFTDIFYLKSSSFPVSAGNFFVQYSYINARFDPMMGDQPMGNPAIRLKDSGGNIIADFTTVSGLCINESQHYGIAPTNTCTTNPIAVSVAGNYHLEFSGFSNYLHWYVLDNIITPSGVLATNGLSADKISISPNPVKAELLINNIQNITGVKIYDSEGRLLKSIKTNSKTVEVSSLMKGIYYLEIVTPTKNYKIKFIKE</sequence>
<dbReference type="Proteomes" id="UP000185839">
    <property type="component" value="Unassembled WGS sequence"/>
</dbReference>
<dbReference type="RefSeq" id="WP_076387158.1">
    <property type="nucleotide sequence ID" value="NZ_FTOI01000007.1"/>
</dbReference>
<evidence type="ECO:0000313" key="4">
    <source>
        <dbReference type="EMBL" id="SIS81708.1"/>
    </source>
</evidence>
<name>A0A1N7M6J1_9FLAO</name>
<evidence type="ECO:0000256" key="2">
    <source>
        <dbReference type="SAM" id="SignalP"/>
    </source>
</evidence>